<name>A0ABU6K373_9RHOO</name>
<evidence type="ECO:0000313" key="3">
    <source>
        <dbReference type="Proteomes" id="UP001331561"/>
    </source>
</evidence>
<keyword evidence="1" id="KW-0732">Signal</keyword>
<protein>
    <submittedName>
        <fullName evidence="2">Uncharacterized protein</fullName>
    </submittedName>
</protein>
<dbReference type="RefSeq" id="WP_327598633.1">
    <property type="nucleotide sequence ID" value="NZ_JAYXHS010000001.1"/>
</dbReference>
<proteinExistence type="predicted"/>
<evidence type="ECO:0000313" key="2">
    <source>
        <dbReference type="EMBL" id="MEC5385685.1"/>
    </source>
</evidence>
<organism evidence="2 3">
    <name type="scientific">Uliginosibacterium silvisoli</name>
    <dbReference type="NCBI Taxonomy" id="3114758"/>
    <lineage>
        <taxon>Bacteria</taxon>
        <taxon>Pseudomonadati</taxon>
        <taxon>Pseudomonadota</taxon>
        <taxon>Betaproteobacteria</taxon>
        <taxon>Rhodocyclales</taxon>
        <taxon>Zoogloeaceae</taxon>
        <taxon>Uliginosibacterium</taxon>
    </lineage>
</organism>
<reference evidence="2 3" key="1">
    <citation type="submission" date="2024-01" db="EMBL/GenBank/DDBJ databases">
        <title>Uliginosibacterium soil sp. nov.</title>
        <authorList>
            <person name="Lv Y."/>
        </authorList>
    </citation>
    <scope>NUCLEOTIDE SEQUENCE [LARGE SCALE GENOMIC DNA]</scope>
    <source>
        <strain evidence="2 3">H3</strain>
    </source>
</reference>
<comment type="caution">
    <text evidence="2">The sequence shown here is derived from an EMBL/GenBank/DDBJ whole genome shotgun (WGS) entry which is preliminary data.</text>
</comment>
<sequence length="206" mass="21824">MNQRNFLMRAMTIASIAAGLAVHLPASAADAPRILAADGVEGEAQLDAVVTNVDKTNRVLTLRERNGVVRDVQVDPSVQAFDKVKKGDQIVVNYKLAVALALRKGGKGQRELAQSEASGPLANYDTGRQVTRKTTITAAVTAYDKDKKIATLKGPKGRVVDVKVEDPAIASDLKKGDQVIAVVSETLAVALWPKAEADAARKAASK</sequence>
<dbReference type="Proteomes" id="UP001331561">
    <property type="component" value="Unassembled WGS sequence"/>
</dbReference>
<gene>
    <name evidence="2" type="ORF">VVD49_08120</name>
</gene>
<dbReference type="EMBL" id="JAYXHS010000001">
    <property type="protein sequence ID" value="MEC5385685.1"/>
    <property type="molecule type" value="Genomic_DNA"/>
</dbReference>
<feature type="chain" id="PRO_5046515456" evidence="1">
    <location>
        <begin position="29"/>
        <end position="206"/>
    </location>
</feature>
<evidence type="ECO:0000256" key="1">
    <source>
        <dbReference type="SAM" id="SignalP"/>
    </source>
</evidence>
<keyword evidence="3" id="KW-1185">Reference proteome</keyword>
<accession>A0ABU6K373</accession>
<feature type="signal peptide" evidence="1">
    <location>
        <begin position="1"/>
        <end position="28"/>
    </location>
</feature>